<organism evidence="1 2">
    <name type="scientific">Striga hermonthica</name>
    <name type="common">Purple witchweed</name>
    <name type="synonym">Buchnera hermonthica</name>
    <dbReference type="NCBI Taxonomy" id="68872"/>
    <lineage>
        <taxon>Eukaryota</taxon>
        <taxon>Viridiplantae</taxon>
        <taxon>Streptophyta</taxon>
        <taxon>Embryophyta</taxon>
        <taxon>Tracheophyta</taxon>
        <taxon>Spermatophyta</taxon>
        <taxon>Magnoliopsida</taxon>
        <taxon>eudicotyledons</taxon>
        <taxon>Gunneridae</taxon>
        <taxon>Pentapetalae</taxon>
        <taxon>asterids</taxon>
        <taxon>lamiids</taxon>
        <taxon>Lamiales</taxon>
        <taxon>Orobanchaceae</taxon>
        <taxon>Buchnereae</taxon>
        <taxon>Striga</taxon>
    </lineage>
</organism>
<accession>A0A9N7R4B5</accession>
<dbReference type="GO" id="GO:0033314">
    <property type="term" value="P:mitotic DNA replication checkpoint signaling"/>
    <property type="evidence" value="ECO:0007669"/>
    <property type="project" value="InterPro"/>
</dbReference>
<keyword evidence="2" id="KW-1185">Reference proteome</keyword>
<reference evidence="1" key="1">
    <citation type="submission" date="2019-12" db="EMBL/GenBank/DDBJ databases">
        <authorList>
            <person name="Scholes J."/>
        </authorList>
    </citation>
    <scope>NUCLEOTIDE SEQUENCE</scope>
</reference>
<dbReference type="GO" id="GO:0030174">
    <property type="term" value="P:regulation of DNA-templated DNA replication initiation"/>
    <property type="evidence" value="ECO:0007669"/>
    <property type="project" value="TreeGrafter"/>
</dbReference>
<evidence type="ECO:0000313" key="1">
    <source>
        <dbReference type="EMBL" id="CAA0812964.1"/>
    </source>
</evidence>
<dbReference type="Proteomes" id="UP001153555">
    <property type="component" value="Unassembled WGS sequence"/>
</dbReference>
<proteinExistence type="predicted"/>
<dbReference type="GO" id="GO:0010212">
    <property type="term" value="P:response to ionizing radiation"/>
    <property type="evidence" value="ECO:0007669"/>
    <property type="project" value="InterPro"/>
</dbReference>
<dbReference type="OrthoDB" id="1913152at2759"/>
<dbReference type="PANTHER" id="PTHR21556">
    <property type="entry name" value="TRESLIN"/>
    <property type="match status" value="1"/>
</dbReference>
<evidence type="ECO:0000313" key="2">
    <source>
        <dbReference type="Proteomes" id="UP001153555"/>
    </source>
</evidence>
<dbReference type="PANTHER" id="PTHR21556:SF2">
    <property type="entry name" value="TRESLIN"/>
    <property type="match status" value="1"/>
</dbReference>
<gene>
    <name evidence="1" type="ORF">SHERM_13523</name>
</gene>
<dbReference type="GO" id="GO:0007095">
    <property type="term" value="P:mitotic G2 DNA damage checkpoint signaling"/>
    <property type="evidence" value="ECO:0007669"/>
    <property type="project" value="TreeGrafter"/>
</dbReference>
<dbReference type="EMBL" id="CACSLK010011299">
    <property type="protein sequence ID" value="CAA0812964.1"/>
    <property type="molecule type" value="Genomic_DNA"/>
</dbReference>
<dbReference type="GO" id="GO:0005634">
    <property type="term" value="C:nucleus"/>
    <property type="evidence" value="ECO:0007669"/>
    <property type="project" value="InterPro"/>
</dbReference>
<protein>
    <recommendedName>
        <fullName evidence="3">Treslin</fullName>
    </recommendedName>
</protein>
<dbReference type="GO" id="GO:0003682">
    <property type="term" value="F:chromatin binding"/>
    <property type="evidence" value="ECO:0007669"/>
    <property type="project" value="TreeGrafter"/>
</dbReference>
<sequence length="875" mass="99005">MAPVHLAPPDFSRTQRLVLLVDLHPLLAVRNPSSYIAAVISAADRLLRFPPLSASLSAVELFVSSLSPHRAEAVLSRQLSTRPLSFNLAPQTLDSLSAALNFTPALSDLRNEPFSSRASYATSSLVQLIHDCVWETEKKNDSLSGEDSSIDSGFMKIPSNLVILFSPISQSIDSLVDYLEMRDFDEVYCAVKEAFVMRDIHLCWVDVKADALETEGADIRKNDCRDELTNLRNCIEKMGWGFCSSDMIVLGSALLPLGLIYPRIGVSFSFMDYADTDKIESTGELSLEILDVHGMPLECKFCYLEFVKINSLPYTVKNGDILSDTQSQDQQSSHGLDGFFLRLGEGRVKVHVKNVCRYDEYEIAGGSSEILLVREDFHVSGKIETKSGNDFLADRVLDMLHEEKGGVNCTKQLPTWQMFLSFLHIKSYSAFVSLSSNSGDALMGFLKPFTAHLAILYIMDGSHVIVRNTSGSHTKPSTSGNCIQYRDGKMKKSQRNLYQKMTWNSFRTAAFERSNLNLIDFCRARYEKSKRLKFFTCWMKQISKVDVDLSTALSDSKSVGELAASSAFLSKPSPAEDEANLIPSSETLEIFFNNLSQKMQHGLESGMDLQNLAEHVVKSSVHWLSCNREIGSNSECQQLLVKQLLKSPKEMKDIHQDLKSCSTETIIRIYELQIFLRIEILRSEGVAIFRESRKKKLMKQICYILEIIQYLIAGGVHGHVSLYDYVERTIRARYIDKFEDIVEKIYTEMDLLPFGDEEQTPIFLFNSEDSDQSWRSKCNLNEKVETNNISHSFSTEGETSQLPINNLDSSQEIGQDEYTRILHEAHERREQARRRAPFVGKARDLQRVWAPKLPNVTKGKFCSGPSKYKRKKDRE</sequence>
<dbReference type="GO" id="GO:0006260">
    <property type="term" value="P:DNA replication"/>
    <property type="evidence" value="ECO:0007669"/>
    <property type="project" value="InterPro"/>
</dbReference>
<name>A0A9N7R4B5_STRHE</name>
<dbReference type="InterPro" id="IPR026153">
    <property type="entry name" value="Treslin"/>
</dbReference>
<evidence type="ECO:0008006" key="3">
    <source>
        <dbReference type="Google" id="ProtNLM"/>
    </source>
</evidence>
<comment type="caution">
    <text evidence="1">The sequence shown here is derived from an EMBL/GenBank/DDBJ whole genome shotgun (WGS) entry which is preliminary data.</text>
</comment>
<dbReference type="AlphaFoldDB" id="A0A9N7R4B5"/>